<dbReference type="EMBL" id="FXYE01000001">
    <property type="protein sequence ID" value="SMX30709.1"/>
    <property type="molecule type" value="Genomic_DNA"/>
</dbReference>
<evidence type="ECO:0000313" key="2">
    <source>
        <dbReference type="Proteomes" id="UP000202922"/>
    </source>
</evidence>
<reference evidence="2" key="1">
    <citation type="submission" date="2017-05" db="EMBL/GenBank/DDBJ databases">
        <authorList>
            <person name="Rodrigo-Torres L."/>
            <person name="Arahal R. D."/>
            <person name="Lucena T."/>
        </authorList>
    </citation>
    <scope>NUCLEOTIDE SEQUENCE [LARGE SCALE GENOMIC DNA]</scope>
    <source>
        <strain evidence="2">CECT 8621</strain>
    </source>
</reference>
<sequence length="219" mass="23288">MFTWIFNIKRAFAGLALLALVSGCTEMLPDDQAVTRAAPELMSVAGNSVVVGGPKGYCVDRNVSRDSDENAFVLLASCAAITGDDAAERPRVPTVLAVSVFEQSDDGVAVKDQADRLAGFFESIEGRAALARDGRAESVEVVDTFLRRGTFVIHARDSSEDTDSGLGKEHWRAIFDVNGHIVSASVLALRDRPISGDTGAIILEYLVSRIKAESAANSG</sequence>
<protein>
    <submittedName>
        <fullName evidence="1">Uncharacterized protein</fullName>
    </submittedName>
</protein>
<organism evidence="1 2">
    <name type="scientific">Actibacterium lipolyticum</name>
    <dbReference type="NCBI Taxonomy" id="1524263"/>
    <lineage>
        <taxon>Bacteria</taxon>
        <taxon>Pseudomonadati</taxon>
        <taxon>Pseudomonadota</taxon>
        <taxon>Alphaproteobacteria</taxon>
        <taxon>Rhodobacterales</taxon>
        <taxon>Roseobacteraceae</taxon>
        <taxon>Actibacterium</taxon>
    </lineage>
</organism>
<proteinExistence type="predicted"/>
<dbReference type="OrthoDB" id="7877343at2"/>
<dbReference type="RefSeq" id="WP_093965144.1">
    <property type="nucleotide sequence ID" value="NZ_FXYE01000001.1"/>
</dbReference>
<dbReference type="Proteomes" id="UP000202922">
    <property type="component" value="Unassembled WGS sequence"/>
</dbReference>
<dbReference type="AlphaFoldDB" id="A0A238JJ71"/>
<accession>A0A238JJ71</accession>
<name>A0A238JJ71_9RHOB</name>
<gene>
    <name evidence="1" type="ORF">COL8621_00070</name>
</gene>
<evidence type="ECO:0000313" key="1">
    <source>
        <dbReference type="EMBL" id="SMX30709.1"/>
    </source>
</evidence>
<keyword evidence="2" id="KW-1185">Reference proteome</keyword>